<name>A0ABU5C8X7_9BACI</name>
<keyword evidence="3" id="KW-1185">Reference proteome</keyword>
<proteinExistence type="predicted"/>
<evidence type="ECO:0000256" key="1">
    <source>
        <dbReference type="SAM" id="Phobius"/>
    </source>
</evidence>
<keyword evidence="1" id="KW-1133">Transmembrane helix</keyword>
<comment type="caution">
    <text evidence="2">The sequence shown here is derived from an EMBL/GenBank/DDBJ whole genome shotgun (WGS) entry which is preliminary data.</text>
</comment>
<dbReference type="EMBL" id="JAWDIP010000003">
    <property type="protein sequence ID" value="MDY0395787.1"/>
    <property type="molecule type" value="Genomic_DNA"/>
</dbReference>
<reference evidence="2 3" key="1">
    <citation type="submission" date="2023-10" db="EMBL/GenBank/DDBJ databases">
        <title>Virgibacillus halophilus 5B73C genome.</title>
        <authorList>
            <person name="Miliotis G."/>
            <person name="Sengupta P."/>
            <person name="Hameed A."/>
            <person name="Chuvochina M."/>
            <person name="Mcdonagh F."/>
            <person name="Simpson A.C."/>
            <person name="Singh N.K."/>
            <person name="Rekha P.D."/>
            <person name="Raman K."/>
            <person name="Hugenholtz P."/>
            <person name="Venkateswaran K."/>
        </authorList>
    </citation>
    <scope>NUCLEOTIDE SEQUENCE [LARGE SCALE GENOMIC DNA]</scope>
    <source>
        <strain evidence="2 3">5B73C</strain>
    </source>
</reference>
<organism evidence="2 3">
    <name type="scientific">Tigheibacillus halophilus</name>
    <dbReference type="NCBI Taxonomy" id="361280"/>
    <lineage>
        <taxon>Bacteria</taxon>
        <taxon>Bacillati</taxon>
        <taxon>Bacillota</taxon>
        <taxon>Bacilli</taxon>
        <taxon>Bacillales</taxon>
        <taxon>Bacillaceae</taxon>
        <taxon>Tigheibacillus</taxon>
    </lineage>
</organism>
<gene>
    <name evidence="2" type="ORF">RWE15_16915</name>
</gene>
<accession>A0ABU5C8X7</accession>
<feature type="transmembrane region" description="Helical" evidence="1">
    <location>
        <begin position="6"/>
        <end position="23"/>
    </location>
</feature>
<evidence type="ECO:0000313" key="3">
    <source>
        <dbReference type="Proteomes" id="UP001281447"/>
    </source>
</evidence>
<sequence length="92" mass="9755">MGKRKLLTGIISGAVIGGIVALFDKDARGYAKEKISSAKSCSANILKNPSEALRNVSGTVNSFNTTFSNQVDNAINALEQVEDTVNKVIKRG</sequence>
<keyword evidence="1" id="KW-0812">Transmembrane</keyword>
<keyword evidence="1" id="KW-0472">Membrane</keyword>
<dbReference type="RefSeq" id="WP_390358094.1">
    <property type="nucleotide sequence ID" value="NZ_JBHUIZ010000018.1"/>
</dbReference>
<dbReference type="Proteomes" id="UP001281447">
    <property type="component" value="Unassembled WGS sequence"/>
</dbReference>
<protein>
    <submittedName>
        <fullName evidence="2">YtxH domain-containing protein</fullName>
    </submittedName>
</protein>
<evidence type="ECO:0000313" key="2">
    <source>
        <dbReference type="EMBL" id="MDY0395787.1"/>
    </source>
</evidence>